<dbReference type="InterPro" id="IPR047229">
    <property type="entry name" value="NFIL3-like"/>
</dbReference>
<dbReference type="PROSITE" id="PS00036">
    <property type="entry name" value="BZIP_BASIC"/>
    <property type="match status" value="1"/>
</dbReference>
<gene>
    <name evidence="8" type="ORF">ACEWY4_002842</name>
</gene>
<dbReference type="GO" id="GO:0003677">
    <property type="term" value="F:DNA binding"/>
    <property type="evidence" value="ECO:0007669"/>
    <property type="project" value="UniProtKB-KW"/>
</dbReference>
<feature type="region of interest" description="Disordered" evidence="6">
    <location>
        <begin position="253"/>
        <end position="281"/>
    </location>
</feature>
<dbReference type="PANTHER" id="PTHR15284:SF6">
    <property type="entry name" value="HYPOTHETICAL LOC799271-RELATED"/>
    <property type="match status" value="1"/>
</dbReference>
<evidence type="ECO:0000313" key="8">
    <source>
        <dbReference type="EMBL" id="KAL2101081.1"/>
    </source>
</evidence>
<organism evidence="8 9">
    <name type="scientific">Coilia grayii</name>
    <name type="common">Gray's grenadier anchovy</name>
    <dbReference type="NCBI Taxonomy" id="363190"/>
    <lineage>
        <taxon>Eukaryota</taxon>
        <taxon>Metazoa</taxon>
        <taxon>Chordata</taxon>
        <taxon>Craniata</taxon>
        <taxon>Vertebrata</taxon>
        <taxon>Euteleostomi</taxon>
        <taxon>Actinopterygii</taxon>
        <taxon>Neopterygii</taxon>
        <taxon>Teleostei</taxon>
        <taxon>Clupei</taxon>
        <taxon>Clupeiformes</taxon>
        <taxon>Clupeoidei</taxon>
        <taxon>Engraulidae</taxon>
        <taxon>Coilinae</taxon>
        <taxon>Coilia</taxon>
    </lineage>
</organism>
<dbReference type="InterPro" id="IPR004827">
    <property type="entry name" value="bZIP"/>
</dbReference>
<feature type="compositionally biased region" description="Basic residues" evidence="6">
    <location>
        <begin position="259"/>
        <end position="268"/>
    </location>
</feature>
<evidence type="ECO:0000256" key="4">
    <source>
        <dbReference type="ARBA" id="ARBA00023163"/>
    </source>
</evidence>
<proteinExistence type="inferred from homology"/>
<comment type="caution">
    <text evidence="8">The sequence shown here is derived from an EMBL/GenBank/DDBJ whole genome shotgun (WGS) entry which is preliminary data.</text>
</comment>
<accession>A0ABD1KPI6</accession>
<feature type="compositionally biased region" description="Low complexity" evidence="6">
    <location>
        <begin position="172"/>
        <end position="185"/>
    </location>
</feature>
<sequence length="439" mass="46065">MSFTTSEVFPEESQVLDTQAAPSVIGLEMASPSGARTFTDEAVSILTSSSLLARSLLGRTSALKRKEPEVSDRESSAARRRREFIPQDKKDDSYWDKRRKNNEAAKRSREKRRVNDMVLESRVLALLEENARLRAELLALKFRFGLVKDPSNASILPLTAQSPPVAQHCYLSSPHPAHASASQPSGLPLAPRSLSSGATRADVAMGDAGSTSSEDSGFSTPGGSSVGSPVFFDERLAGGERDVKLSPHCAAEEQGYGAHQHHHPHHHHPATDGLFHAAGPAGSPVAPHHLPGELSQAMAAVAAAAAAAVGKLEGGEGMKSLPHKLRFKSPGGGEGSGGEAPAADGRATVHPTATAARGVHPLHDVGGEGAAAGFLSQEGGEHTRQTVMYAAPDGAQGQGQGDATSQAETHMLRSQLSSLSEEVAQLKRLFSAQMLPKTN</sequence>
<keyword evidence="5" id="KW-0539">Nucleus</keyword>
<evidence type="ECO:0000259" key="7">
    <source>
        <dbReference type="PROSITE" id="PS50217"/>
    </source>
</evidence>
<dbReference type="SUPFAM" id="SSF57959">
    <property type="entry name" value="Leucine zipper domain"/>
    <property type="match status" value="1"/>
</dbReference>
<comment type="similarity">
    <text evidence="1">Belongs to the bZIP family. NFIL3 subfamily.</text>
</comment>
<evidence type="ECO:0000313" key="9">
    <source>
        <dbReference type="Proteomes" id="UP001591681"/>
    </source>
</evidence>
<keyword evidence="2" id="KW-0805">Transcription regulation</keyword>
<keyword evidence="4" id="KW-0804">Transcription</keyword>
<feature type="region of interest" description="Disordered" evidence="6">
    <location>
        <begin position="167"/>
        <end position="231"/>
    </location>
</feature>
<dbReference type="SMART" id="SM00338">
    <property type="entry name" value="BRLZ"/>
    <property type="match status" value="1"/>
</dbReference>
<dbReference type="PANTHER" id="PTHR15284">
    <property type="entry name" value="NUCLEAR FACTOR INTERLEUKIN-3-REGULATED PROTEIN"/>
    <property type="match status" value="1"/>
</dbReference>
<keyword evidence="9" id="KW-1185">Reference proteome</keyword>
<feature type="region of interest" description="Disordered" evidence="6">
    <location>
        <begin position="91"/>
        <end position="112"/>
    </location>
</feature>
<dbReference type="FunFam" id="1.20.5.170:FF:000025">
    <property type="entry name" value="nuclear factor interleukin-3-regulated protein-like"/>
    <property type="match status" value="1"/>
</dbReference>
<reference evidence="8 9" key="1">
    <citation type="submission" date="2024-09" db="EMBL/GenBank/DDBJ databases">
        <title>A chromosome-level genome assembly of Gray's grenadier anchovy, Coilia grayii.</title>
        <authorList>
            <person name="Fu Z."/>
        </authorList>
    </citation>
    <scope>NUCLEOTIDE SEQUENCE [LARGE SCALE GENOMIC DNA]</scope>
    <source>
        <strain evidence="8">G4</strain>
        <tissue evidence="8">Muscle</tissue>
    </source>
</reference>
<feature type="region of interest" description="Disordered" evidence="6">
    <location>
        <begin position="64"/>
        <end position="83"/>
    </location>
</feature>
<dbReference type="InterPro" id="IPR046347">
    <property type="entry name" value="bZIP_sf"/>
</dbReference>
<dbReference type="Gene3D" id="1.20.5.170">
    <property type="match status" value="1"/>
</dbReference>
<evidence type="ECO:0000256" key="5">
    <source>
        <dbReference type="ARBA" id="ARBA00023242"/>
    </source>
</evidence>
<name>A0ABD1KPI6_9TELE</name>
<dbReference type="Pfam" id="PF07716">
    <property type="entry name" value="bZIP_2"/>
    <property type="match status" value="1"/>
</dbReference>
<feature type="compositionally biased region" description="Basic and acidic residues" evidence="6">
    <location>
        <begin position="91"/>
        <end position="107"/>
    </location>
</feature>
<keyword evidence="3" id="KW-0238">DNA-binding</keyword>
<dbReference type="CDD" id="cd14694">
    <property type="entry name" value="bZIP_NFIL3"/>
    <property type="match status" value="1"/>
</dbReference>
<evidence type="ECO:0000256" key="2">
    <source>
        <dbReference type="ARBA" id="ARBA00023015"/>
    </source>
</evidence>
<protein>
    <recommendedName>
        <fullName evidence="7">BZIP domain-containing protein</fullName>
    </recommendedName>
</protein>
<dbReference type="PROSITE" id="PS50217">
    <property type="entry name" value="BZIP"/>
    <property type="match status" value="1"/>
</dbReference>
<feature type="region of interest" description="Disordered" evidence="6">
    <location>
        <begin position="315"/>
        <end position="346"/>
    </location>
</feature>
<evidence type="ECO:0000256" key="1">
    <source>
        <dbReference type="ARBA" id="ARBA00006079"/>
    </source>
</evidence>
<feature type="domain" description="BZIP" evidence="7">
    <location>
        <begin position="91"/>
        <end position="141"/>
    </location>
</feature>
<feature type="region of interest" description="Disordered" evidence="6">
    <location>
        <begin position="1"/>
        <end position="21"/>
    </location>
</feature>
<evidence type="ECO:0000256" key="6">
    <source>
        <dbReference type="SAM" id="MobiDB-lite"/>
    </source>
</evidence>
<dbReference type="InterPro" id="IPR047106">
    <property type="entry name" value="NFIL3-like_bZIP"/>
</dbReference>
<dbReference type="AlphaFoldDB" id="A0ABD1KPI6"/>
<feature type="compositionally biased region" description="Low complexity" evidence="6">
    <location>
        <begin position="216"/>
        <end position="231"/>
    </location>
</feature>
<evidence type="ECO:0000256" key="3">
    <source>
        <dbReference type="ARBA" id="ARBA00023125"/>
    </source>
</evidence>
<dbReference type="Proteomes" id="UP001591681">
    <property type="component" value="Unassembled WGS sequence"/>
</dbReference>
<dbReference type="EMBL" id="JBHFQA010000003">
    <property type="protein sequence ID" value="KAL2101081.1"/>
    <property type="molecule type" value="Genomic_DNA"/>
</dbReference>